<name>A0A1Y6BG55_9BACT</name>
<dbReference type="OrthoDB" id="580775at2"/>
<dbReference type="RefSeq" id="WP_132316303.1">
    <property type="nucleotide sequence ID" value="NZ_FWZT01000003.1"/>
</dbReference>
<dbReference type="InterPro" id="IPR000873">
    <property type="entry name" value="AMP-dep_synth/lig_dom"/>
</dbReference>
<reference evidence="3" key="1">
    <citation type="submission" date="2017-04" db="EMBL/GenBank/DDBJ databases">
        <authorList>
            <person name="Varghese N."/>
            <person name="Submissions S."/>
        </authorList>
    </citation>
    <scope>NUCLEOTIDE SEQUENCE [LARGE SCALE GENOMIC DNA]</scope>
    <source>
        <strain evidence="3">RKEM611</strain>
    </source>
</reference>
<keyword evidence="3" id="KW-1185">Reference proteome</keyword>
<dbReference type="InterPro" id="IPR042099">
    <property type="entry name" value="ANL_N_sf"/>
</dbReference>
<dbReference type="Gene3D" id="3.40.50.12780">
    <property type="entry name" value="N-terminal domain of ligase-like"/>
    <property type="match status" value="1"/>
</dbReference>
<proteinExistence type="predicted"/>
<dbReference type="SMR" id="A0A1Y6BG55"/>
<evidence type="ECO:0000313" key="3">
    <source>
        <dbReference type="Proteomes" id="UP000192907"/>
    </source>
</evidence>
<dbReference type="Proteomes" id="UP000192907">
    <property type="component" value="Unassembled WGS sequence"/>
</dbReference>
<evidence type="ECO:0000259" key="1">
    <source>
        <dbReference type="Pfam" id="PF00501"/>
    </source>
</evidence>
<dbReference type="STRING" id="1513793.SAMN06296036_10342"/>
<dbReference type="PANTHER" id="PTHR36932:SF1">
    <property type="entry name" value="CAPSULAR POLYSACCHARIDE BIOSYNTHESIS PROTEIN"/>
    <property type="match status" value="1"/>
</dbReference>
<gene>
    <name evidence="2" type="ORF">SAMN06296036_10342</name>
</gene>
<dbReference type="InterPro" id="IPR053158">
    <property type="entry name" value="CapK_Type1_Caps_Biosynth"/>
</dbReference>
<dbReference type="Pfam" id="PF00501">
    <property type="entry name" value="AMP-binding"/>
    <property type="match status" value="1"/>
</dbReference>
<dbReference type="PANTHER" id="PTHR36932">
    <property type="entry name" value="CAPSULAR POLYSACCHARIDE BIOSYNTHESIS PROTEIN"/>
    <property type="match status" value="1"/>
</dbReference>
<dbReference type="EMBL" id="FWZT01000003">
    <property type="protein sequence ID" value="SME99810.1"/>
    <property type="molecule type" value="Genomic_DNA"/>
</dbReference>
<dbReference type="SUPFAM" id="SSF56801">
    <property type="entry name" value="Acetyl-CoA synthetase-like"/>
    <property type="match status" value="1"/>
</dbReference>
<dbReference type="AlphaFoldDB" id="A0A1Y6BG55"/>
<protein>
    <submittedName>
        <fullName evidence="2">Phenylacetate-coenzyme A ligase PaaK, adenylate-forming domain family</fullName>
    </submittedName>
</protein>
<dbReference type="GO" id="GO:0016874">
    <property type="term" value="F:ligase activity"/>
    <property type="evidence" value="ECO:0007669"/>
    <property type="project" value="UniProtKB-KW"/>
</dbReference>
<sequence length="445" mass="51198">MNRLALSDFLSDFRHYVFHLNEYRELLGLQDSMRKNLTKFCESANQIVGDQWLKHRSEMANVSSLVSAYRSVEWHSENYRETIPFTSKKDLRENIAAYLNPKYSRDQLWLRPTSGTTGKPLTSYYSPEFFMEFQVYILIKFAVRLGILNESILSRDVFCAALQGGDNFPNRVWPCPGDIVGLILRPTIRDQDELSLNRFFEVVEKRPPAIISSSPRILKYIAERASISQRASFKDVAGFISCSSELSDDLRQFIECVFETPVYDSYGLSEVGPVAIECHLKNSMHILHEQVLVEVERSDGLVAQEGEGEILVSSVYNDAMPLLRYRTGDIGTVEYGECNCGFQGYSIKKLDGRVLKNFRFGSFEYSPKGLGNLTSLFPIDEFRISQVESMKLLVEVQYGKRTDGLLQKVEDYLKDRMECEVHIEVQRVEFDEVKKHSRYQFLEGL</sequence>
<evidence type="ECO:0000313" key="2">
    <source>
        <dbReference type="EMBL" id="SME99810.1"/>
    </source>
</evidence>
<organism evidence="2 3">
    <name type="scientific">Pseudobacteriovorax antillogorgiicola</name>
    <dbReference type="NCBI Taxonomy" id="1513793"/>
    <lineage>
        <taxon>Bacteria</taxon>
        <taxon>Pseudomonadati</taxon>
        <taxon>Bdellovibrionota</taxon>
        <taxon>Oligoflexia</taxon>
        <taxon>Oligoflexales</taxon>
        <taxon>Pseudobacteriovoracaceae</taxon>
        <taxon>Pseudobacteriovorax</taxon>
    </lineage>
</organism>
<feature type="domain" description="AMP-dependent synthetase/ligase" evidence="1">
    <location>
        <begin position="193"/>
        <end position="313"/>
    </location>
</feature>
<keyword evidence="2" id="KW-0436">Ligase</keyword>
<accession>A0A1Y6BG55</accession>